<evidence type="ECO:0000313" key="6">
    <source>
        <dbReference type="EMBL" id="KAJ2676173.1"/>
    </source>
</evidence>
<dbReference type="SMART" id="SM00389">
    <property type="entry name" value="HOX"/>
    <property type="match status" value="1"/>
</dbReference>
<comment type="caution">
    <text evidence="6">The sequence shown here is derived from an EMBL/GenBank/DDBJ whole genome shotgun (WGS) entry which is preliminary data.</text>
</comment>
<keyword evidence="2 4" id="KW-0371">Homeobox</keyword>
<protein>
    <recommendedName>
        <fullName evidence="5">Homeobox domain-containing protein</fullName>
    </recommendedName>
</protein>
<comment type="subcellular location">
    <subcellularLocation>
        <location evidence="4">Nucleus</location>
    </subcellularLocation>
</comment>
<dbReference type="PANTHER" id="PTHR11850">
    <property type="entry name" value="HOMEOBOX PROTEIN TRANSCRIPTION FACTORS"/>
    <property type="match status" value="1"/>
</dbReference>
<accession>A0A9W8KXT2</accession>
<dbReference type="CDD" id="cd00086">
    <property type="entry name" value="homeodomain"/>
    <property type="match status" value="1"/>
</dbReference>
<reference evidence="6" key="1">
    <citation type="submission" date="2022-07" db="EMBL/GenBank/DDBJ databases">
        <title>Phylogenomic reconstructions and comparative analyses of Kickxellomycotina fungi.</title>
        <authorList>
            <person name="Reynolds N.K."/>
            <person name="Stajich J.E."/>
            <person name="Barry K."/>
            <person name="Grigoriev I.V."/>
            <person name="Crous P."/>
            <person name="Smith M.E."/>
        </authorList>
    </citation>
    <scope>NUCLEOTIDE SEQUENCE</scope>
    <source>
        <strain evidence="6">NRRL 3115</strain>
    </source>
</reference>
<name>A0A9W8KXT2_9FUNG</name>
<evidence type="ECO:0000259" key="5">
    <source>
        <dbReference type="PROSITE" id="PS50071"/>
    </source>
</evidence>
<dbReference type="AlphaFoldDB" id="A0A9W8KXT2"/>
<dbReference type="SUPFAM" id="SSF46689">
    <property type="entry name" value="Homeodomain-like"/>
    <property type="match status" value="1"/>
</dbReference>
<dbReference type="PROSITE" id="PS50071">
    <property type="entry name" value="HOMEOBOX_2"/>
    <property type="match status" value="1"/>
</dbReference>
<dbReference type="OrthoDB" id="10056939at2759"/>
<evidence type="ECO:0000256" key="1">
    <source>
        <dbReference type="ARBA" id="ARBA00023125"/>
    </source>
</evidence>
<keyword evidence="1 4" id="KW-0238">DNA-binding</keyword>
<feature type="domain" description="Homeobox" evidence="5">
    <location>
        <begin position="181"/>
        <end position="223"/>
    </location>
</feature>
<dbReference type="GO" id="GO:0005634">
    <property type="term" value="C:nucleus"/>
    <property type="evidence" value="ECO:0007669"/>
    <property type="project" value="UniProtKB-SubCell"/>
</dbReference>
<dbReference type="InterPro" id="IPR008422">
    <property type="entry name" value="KN_HD"/>
</dbReference>
<evidence type="ECO:0000256" key="3">
    <source>
        <dbReference type="ARBA" id="ARBA00023242"/>
    </source>
</evidence>
<evidence type="ECO:0000256" key="2">
    <source>
        <dbReference type="ARBA" id="ARBA00023155"/>
    </source>
</evidence>
<dbReference type="InterPro" id="IPR050224">
    <property type="entry name" value="TALE_homeobox"/>
</dbReference>
<dbReference type="EMBL" id="JANBTW010000042">
    <property type="protein sequence ID" value="KAJ2676173.1"/>
    <property type="molecule type" value="Genomic_DNA"/>
</dbReference>
<feature type="DNA-binding region" description="Homeobox" evidence="4">
    <location>
        <begin position="183"/>
        <end position="224"/>
    </location>
</feature>
<dbReference type="InterPro" id="IPR009057">
    <property type="entry name" value="Homeodomain-like_sf"/>
</dbReference>
<dbReference type="GO" id="GO:0006355">
    <property type="term" value="P:regulation of DNA-templated transcription"/>
    <property type="evidence" value="ECO:0007669"/>
    <property type="project" value="InterPro"/>
</dbReference>
<evidence type="ECO:0000256" key="4">
    <source>
        <dbReference type="PROSITE-ProRule" id="PRU00108"/>
    </source>
</evidence>
<dbReference type="GO" id="GO:0003677">
    <property type="term" value="F:DNA binding"/>
    <property type="evidence" value="ECO:0007669"/>
    <property type="project" value="UniProtKB-UniRule"/>
</dbReference>
<gene>
    <name evidence="6" type="ORF">GGI25_003679</name>
</gene>
<organism evidence="6 7">
    <name type="scientific">Coemansia spiralis</name>
    <dbReference type="NCBI Taxonomy" id="417178"/>
    <lineage>
        <taxon>Eukaryota</taxon>
        <taxon>Fungi</taxon>
        <taxon>Fungi incertae sedis</taxon>
        <taxon>Zoopagomycota</taxon>
        <taxon>Kickxellomycotina</taxon>
        <taxon>Kickxellomycetes</taxon>
        <taxon>Kickxellales</taxon>
        <taxon>Kickxellaceae</taxon>
        <taxon>Coemansia</taxon>
    </lineage>
</organism>
<dbReference type="Gene3D" id="1.10.10.60">
    <property type="entry name" value="Homeodomain-like"/>
    <property type="match status" value="1"/>
</dbReference>
<evidence type="ECO:0000313" key="7">
    <source>
        <dbReference type="Proteomes" id="UP001151518"/>
    </source>
</evidence>
<dbReference type="Proteomes" id="UP001151518">
    <property type="component" value="Unassembled WGS sequence"/>
</dbReference>
<dbReference type="InterPro" id="IPR001356">
    <property type="entry name" value="HD"/>
</dbReference>
<proteinExistence type="predicted"/>
<sequence length="240" mass="26926">MPQTSSTPFHLSDPAIFGFDESLQVPATPPSFPEDPSLFPISSDLGCLSRLHATDAPLPLSNDYMVPGIGISFSNISSSMSSKWTSSSPQCQDNSTTASTMHASNSSSIRLRRNAVFIPRVISDSICQMFDINVESDKQETVLNNYEELNAVHSVISNCSNAKNSQKLSCRGYDSKVSAILYDWLHKHVDNPFPTSSEKKALIKETGLTKMQLKNWFCNVRRRKLPYTTRKTRTKKHFRW</sequence>
<keyword evidence="3 4" id="KW-0539">Nucleus</keyword>
<dbReference type="Pfam" id="PF05920">
    <property type="entry name" value="Homeobox_KN"/>
    <property type="match status" value="1"/>
</dbReference>